<keyword evidence="2" id="KW-1185">Reference proteome</keyword>
<dbReference type="Gene3D" id="3.30.530.20">
    <property type="match status" value="1"/>
</dbReference>
<dbReference type="RefSeq" id="WP_344215408.1">
    <property type="nucleotide sequence ID" value="NZ_BAAAOS010000020.1"/>
</dbReference>
<name>A0ABP4PI34_9ACTN</name>
<dbReference type="InterPro" id="IPR019587">
    <property type="entry name" value="Polyketide_cyclase/dehydratase"/>
</dbReference>
<organism evidence="1 2">
    <name type="scientific">Kribbella sancticallisti</name>
    <dbReference type="NCBI Taxonomy" id="460087"/>
    <lineage>
        <taxon>Bacteria</taxon>
        <taxon>Bacillati</taxon>
        <taxon>Actinomycetota</taxon>
        <taxon>Actinomycetes</taxon>
        <taxon>Propionibacteriales</taxon>
        <taxon>Kribbellaceae</taxon>
        <taxon>Kribbella</taxon>
    </lineage>
</organism>
<dbReference type="SUPFAM" id="SSF55961">
    <property type="entry name" value="Bet v1-like"/>
    <property type="match status" value="1"/>
</dbReference>
<dbReference type="EMBL" id="BAAAOS010000020">
    <property type="protein sequence ID" value="GAA1579690.1"/>
    <property type="molecule type" value="Genomic_DNA"/>
</dbReference>
<protein>
    <recommendedName>
        <fullName evidence="3">Polyketide cyclase / dehydrase and lipid transport</fullName>
    </recommendedName>
</protein>
<comment type="caution">
    <text evidence="1">The sequence shown here is derived from an EMBL/GenBank/DDBJ whole genome shotgun (WGS) entry which is preliminary data.</text>
</comment>
<evidence type="ECO:0008006" key="3">
    <source>
        <dbReference type="Google" id="ProtNLM"/>
    </source>
</evidence>
<sequence length="158" mass="18037">MRVEESIIINRSSAEVFAFFDNRTNDTKWMRTVLESEWLDPGTTTQLGRRGRFVMNAMGRRKFTDEVTEYEPGRIVAHQFVSEPMVFHSGCIAERAGDGCRTTVWFEPDRLPGGIFGRLAAPLTLRIVRRNFKADLARLKTILEAEQRETSADEQVGP</sequence>
<evidence type="ECO:0000313" key="2">
    <source>
        <dbReference type="Proteomes" id="UP001500393"/>
    </source>
</evidence>
<dbReference type="Proteomes" id="UP001500393">
    <property type="component" value="Unassembled WGS sequence"/>
</dbReference>
<proteinExistence type="predicted"/>
<evidence type="ECO:0000313" key="1">
    <source>
        <dbReference type="EMBL" id="GAA1579690.1"/>
    </source>
</evidence>
<dbReference type="InterPro" id="IPR023393">
    <property type="entry name" value="START-like_dom_sf"/>
</dbReference>
<accession>A0ABP4PI34</accession>
<reference evidence="2" key="1">
    <citation type="journal article" date="2019" name="Int. J. Syst. Evol. Microbiol.">
        <title>The Global Catalogue of Microorganisms (GCM) 10K type strain sequencing project: providing services to taxonomists for standard genome sequencing and annotation.</title>
        <authorList>
            <consortium name="The Broad Institute Genomics Platform"/>
            <consortium name="The Broad Institute Genome Sequencing Center for Infectious Disease"/>
            <person name="Wu L."/>
            <person name="Ma J."/>
        </authorList>
    </citation>
    <scope>NUCLEOTIDE SEQUENCE [LARGE SCALE GENOMIC DNA]</scope>
    <source>
        <strain evidence="2">JCM 14969</strain>
    </source>
</reference>
<dbReference type="Pfam" id="PF10604">
    <property type="entry name" value="Polyketide_cyc2"/>
    <property type="match status" value="1"/>
</dbReference>
<gene>
    <name evidence="1" type="ORF">GCM10009789_36810</name>
</gene>